<evidence type="ECO:0000313" key="6">
    <source>
        <dbReference type="RefSeq" id="XP_010268923.1"/>
    </source>
</evidence>
<feature type="region of interest" description="Disordered" evidence="3">
    <location>
        <begin position="302"/>
        <end position="325"/>
    </location>
</feature>
<dbReference type="SMART" id="SM00369">
    <property type="entry name" value="LRR_TYP"/>
    <property type="match status" value="3"/>
</dbReference>
<feature type="compositionally biased region" description="Low complexity" evidence="3">
    <location>
        <begin position="661"/>
        <end position="672"/>
    </location>
</feature>
<dbReference type="FunFam" id="3.80.10.10:FF:000803">
    <property type="entry name" value="Predicted protein"/>
    <property type="match status" value="1"/>
</dbReference>
<dbReference type="STRING" id="4432.A0A1U8ARF4"/>
<feature type="region of interest" description="Disordered" evidence="3">
    <location>
        <begin position="661"/>
        <end position="702"/>
    </location>
</feature>
<gene>
    <name evidence="5 6" type="primary">LOC104605732</name>
</gene>
<feature type="region of interest" description="Disordered" evidence="3">
    <location>
        <begin position="18"/>
        <end position="63"/>
    </location>
</feature>
<reference evidence="5 6" key="1">
    <citation type="submission" date="2025-04" db="UniProtKB">
        <authorList>
            <consortium name="RefSeq"/>
        </authorList>
    </citation>
    <scope>IDENTIFICATION</scope>
</reference>
<dbReference type="InterPro" id="IPR032675">
    <property type="entry name" value="LRR_dom_sf"/>
</dbReference>
<keyword evidence="2" id="KW-0677">Repeat</keyword>
<dbReference type="Proteomes" id="UP000189703">
    <property type="component" value="Unplaced"/>
</dbReference>
<name>A0A1U8ARF4_NELNU</name>
<dbReference type="eggNOG" id="KOG0531">
    <property type="taxonomic scope" value="Eukaryota"/>
</dbReference>
<feature type="compositionally biased region" description="Basic and acidic residues" evidence="3">
    <location>
        <begin position="226"/>
        <end position="235"/>
    </location>
</feature>
<accession>A0A1U8ARF4</accession>
<keyword evidence="1" id="KW-0433">Leucine-rich repeat</keyword>
<feature type="compositionally biased region" description="Low complexity" evidence="3">
    <location>
        <begin position="45"/>
        <end position="54"/>
    </location>
</feature>
<keyword evidence="4" id="KW-1185">Reference proteome</keyword>
<feature type="region of interest" description="Disordered" evidence="3">
    <location>
        <begin position="220"/>
        <end position="251"/>
    </location>
</feature>
<dbReference type="SUPFAM" id="SSF52075">
    <property type="entry name" value="Outer arm dynein light chain 1"/>
    <property type="match status" value="1"/>
</dbReference>
<evidence type="ECO:0000256" key="2">
    <source>
        <dbReference type="ARBA" id="ARBA00022737"/>
    </source>
</evidence>
<dbReference type="SMART" id="SM00365">
    <property type="entry name" value="LRR_SD22"/>
    <property type="match status" value="4"/>
</dbReference>
<dbReference type="InterPro" id="IPR001611">
    <property type="entry name" value="Leu-rich_rpt"/>
</dbReference>
<dbReference type="PANTHER" id="PTHR15454:SF7">
    <property type="entry name" value="OS07G0106100 PROTEIN"/>
    <property type="match status" value="1"/>
</dbReference>
<protein>
    <submittedName>
        <fullName evidence="5 6">Uncharacterized protein LOC104605732</fullName>
    </submittedName>
</protein>
<proteinExistence type="predicted"/>
<dbReference type="Pfam" id="PF12799">
    <property type="entry name" value="LRR_4"/>
    <property type="match status" value="1"/>
</dbReference>
<dbReference type="GO" id="GO:0005737">
    <property type="term" value="C:cytoplasm"/>
    <property type="evidence" value="ECO:0000318"/>
    <property type="project" value="GO_Central"/>
</dbReference>
<dbReference type="RefSeq" id="XP_010268923.1">
    <property type="nucleotide sequence ID" value="XM_010270621.2"/>
</dbReference>
<dbReference type="OMA" id="AKDWVMP"/>
<dbReference type="Gene3D" id="3.80.10.10">
    <property type="entry name" value="Ribonuclease Inhibitor"/>
    <property type="match status" value="1"/>
</dbReference>
<dbReference type="PANTHER" id="PTHR15454">
    <property type="entry name" value="NISCHARIN RELATED"/>
    <property type="match status" value="1"/>
</dbReference>
<organism evidence="4 6">
    <name type="scientific">Nelumbo nucifera</name>
    <name type="common">Sacred lotus</name>
    <dbReference type="NCBI Taxonomy" id="4432"/>
    <lineage>
        <taxon>Eukaryota</taxon>
        <taxon>Viridiplantae</taxon>
        <taxon>Streptophyta</taxon>
        <taxon>Embryophyta</taxon>
        <taxon>Tracheophyta</taxon>
        <taxon>Spermatophyta</taxon>
        <taxon>Magnoliopsida</taxon>
        <taxon>Proteales</taxon>
        <taxon>Nelumbonaceae</taxon>
        <taxon>Nelumbo</taxon>
    </lineage>
</organism>
<sequence length="734" mass="80451">MVRFSCFHAHIHYPRSKKAFQQSSATMDKPMKAPSISSSLSAEQVKSSSSVGCRSKSEEMSSFSHDGNMAVHHRVHLLKKSQSLGSGLDREGIVSSSINSDDELDQGFSCDGSQGKNYSEILGVVDRSELIEPFDSRDPEMSLHQEAMVSEPSQANSNLVHNETIFSIGDPQQLEREGHAESVFSMGDPKQLESEGREESIFSIGDPKQLEREGHEETIFPIGDSKQLERGHEDSTTQISSDHANDSGQHTPTTLLMITKSCSLPNLGVYTPPNEEGSLTPVFIRPCCRSYEDLGSLVAKGKGEPHAMTGDEKDNNISGSEKDKCSPMSGGCDSYNLISLEDNWTTPGMDSVGTEKILQGEPSVRRWDELPSKEFKIKRIEEWVSTIDLNDCTSPFEEPEIPPYSTDKVKKGSNALGTVAVAKLDTKIIPAMEAAKNYISSLTATSTTAQLTNLGLAVIPYLSAFVSLRVLNLSGNAIVRITSGSLPRGLHMLNLSKNNISTIEGLRELTRLRILDLSYNRIFRIGHGLASCSSLKELYLSGNKISEVEGLHRLLKLNILDLRFNKISTAKCLGQLAANYSSLQAISLEGNPAQRNVGDEQLKKYLQGLLPHLVYFNRQPIKAISSKEVADRPTRSAITGHKFDSALRSEHKLARKGLHSIAASHKPSSSSHGRTSQVVSSPKRSRSRHGHLPPNGTRAINHRHHHIDLGNKLLNLRSDLSLHRSKSEGNLGAS</sequence>
<feature type="compositionally biased region" description="Polar residues" evidence="3">
    <location>
        <begin position="236"/>
        <end position="251"/>
    </location>
</feature>
<evidence type="ECO:0000256" key="1">
    <source>
        <dbReference type="ARBA" id="ARBA00022614"/>
    </source>
</evidence>
<dbReference type="PROSITE" id="PS51450">
    <property type="entry name" value="LRR"/>
    <property type="match status" value="4"/>
</dbReference>
<dbReference type="InterPro" id="IPR025875">
    <property type="entry name" value="Leu-rich_rpt_4"/>
</dbReference>
<dbReference type="Pfam" id="PF13855">
    <property type="entry name" value="LRR_8"/>
    <property type="match status" value="1"/>
</dbReference>
<dbReference type="RefSeq" id="XP_010268922.1">
    <property type="nucleotide sequence ID" value="XM_010270620.2"/>
</dbReference>
<evidence type="ECO:0000313" key="5">
    <source>
        <dbReference type="RefSeq" id="XP_010268922.1"/>
    </source>
</evidence>
<dbReference type="FunFam" id="3.80.10.10:FF:000200">
    <property type="entry name" value="Outer arm dynein light chain 1 protein"/>
    <property type="match status" value="1"/>
</dbReference>
<dbReference type="AlphaFoldDB" id="A0A1U8ARF4"/>
<dbReference type="GeneID" id="104605732"/>
<dbReference type="KEGG" id="nnu:104605732"/>
<dbReference type="OrthoDB" id="1904536at2759"/>
<dbReference type="InterPro" id="IPR003591">
    <property type="entry name" value="Leu-rich_rpt_typical-subtyp"/>
</dbReference>
<evidence type="ECO:0000313" key="4">
    <source>
        <dbReference type="Proteomes" id="UP000189703"/>
    </source>
</evidence>
<feature type="compositionally biased region" description="Polar residues" evidence="3">
    <location>
        <begin position="673"/>
        <end position="682"/>
    </location>
</feature>
<feature type="compositionally biased region" description="Polar residues" evidence="3">
    <location>
        <begin position="35"/>
        <end position="44"/>
    </location>
</feature>
<evidence type="ECO:0000256" key="3">
    <source>
        <dbReference type="SAM" id="MobiDB-lite"/>
    </source>
</evidence>